<dbReference type="InterPro" id="IPR036179">
    <property type="entry name" value="Ig-like_dom_sf"/>
</dbReference>
<dbReference type="EMBL" id="PP410069">
    <property type="protein sequence ID" value="WZK92847.1"/>
    <property type="molecule type" value="Genomic_DNA"/>
</dbReference>
<accession>A0AAU6S554</accession>
<dbReference type="Gene3D" id="2.60.40.10">
    <property type="entry name" value="Immunoglobulins"/>
    <property type="match status" value="4"/>
</dbReference>
<feature type="transmembrane region" description="Helical" evidence="5">
    <location>
        <begin position="892"/>
        <end position="910"/>
    </location>
</feature>
<evidence type="ECO:0000256" key="4">
    <source>
        <dbReference type="ARBA" id="ARBA00023180"/>
    </source>
</evidence>
<feature type="domain" description="Ig-like" evidence="6">
    <location>
        <begin position="527"/>
        <end position="634"/>
    </location>
</feature>
<dbReference type="SMART" id="SM00409">
    <property type="entry name" value="IG"/>
    <property type="match status" value="4"/>
</dbReference>
<evidence type="ECO:0000256" key="5">
    <source>
        <dbReference type="SAM" id="Phobius"/>
    </source>
</evidence>
<feature type="transmembrane region" description="Helical" evidence="5">
    <location>
        <begin position="850"/>
        <end position="872"/>
    </location>
</feature>
<keyword evidence="2" id="KW-0732">Signal</keyword>
<evidence type="ECO:0000256" key="3">
    <source>
        <dbReference type="ARBA" id="ARBA00023136"/>
    </source>
</evidence>
<dbReference type="InterPro" id="IPR003599">
    <property type="entry name" value="Ig_sub"/>
</dbReference>
<organism evidence="7">
    <name type="scientific">Rhinolophus ferrumequinum adenovirus</name>
    <dbReference type="NCBI Taxonomy" id="3140013"/>
    <lineage>
        <taxon>Viruses</taxon>
        <taxon>Varidnaviria</taxon>
        <taxon>Bamfordvirae</taxon>
        <taxon>Preplasmiviricota</taxon>
        <taxon>Polisuviricotina</taxon>
        <taxon>Pharingeaviricetes</taxon>
        <taxon>Rowavirales</taxon>
        <taxon>Adenoviridae</taxon>
    </lineage>
</organism>
<feature type="transmembrane region" description="Helical" evidence="5">
    <location>
        <begin position="523"/>
        <end position="545"/>
    </location>
</feature>
<sequence>MWKHLTSAFGGSTGKMSPNMFTFVSTVVLGLIVGYLQLPIPTNNPLKKITININNEVWVTEGSSFRLDINTTEFLYVNWFFLDNTDLGVAVPNHEDSTCRTTDCTIYPNGSLLVTNARVHHNGSYTAIIGGSSVELKFMVHVMSTEELMTKMGGEDWGPMAVEPDTHMKPLMLYGVPDDNMSDSADYQVFCVIMIAMAVFFTVGLVLYCCYHQYYNKTVVGVGSSLWLINGAEARSPLALCDKLEWHELGLIGLVGVAIVALICIVAYMCWKYPPKCRKSKSLWITAPLLLLLIAAPSNASIEQIEIESGSTVIFQPLKSNFSFTQWEKALGNTSIPIGFVNATEIEIFTNTKNQTGIKLLSLYSNGTAKLSNCSTDTSGLYQANQDGNVTTFINLTVIPQLTLPIINITQLSNSSCLLLCDCSAFNSSLSVTFKNNSLNYPSPIIVSPENASVITCASHRSHIFVKSEVSVNQSCLQTTKIITLNYYNFEELWWMLLSLVLMVMIAWLWLKMARLRQRRVNVFTVPLLLLMVVCAEGDVIVATLQGDVTMGNITLPEKFFNNSENAVSWIKDSDKILYQYKVNETEKTEDLKDFKQNFTVNSTKSFELTLKNLTVQGLGNYDCLFTTHEKNVTYYTSTSFKVQLTYSKYQPKSPPAPAPAPTETIFYYKASDVPWWLYAIIIIFMVAVYFLVFVCISSSFKKAALLGPLVLLMIAVPPANAAETNLQATEGGDLNFNIKITDTYKSLKWYKNSANRQHQTIVSATDSSVTPYSPYEALGFTEISFDAANGNLIIQNLYLNASGNYTLTVVQENGQGKDYDYRVQINNKIIITQAPETVVKIIKNPVKDYWWAFLLLALTIILFTVGGLKMWLDKDIGILDSDYVYPAPPALTKNLLLIACICLLLPSGVQSECKTFNTQLYALVGQEVLINASVTTADYVKYQWKFGQSQVLVENNNGSVHYFIHAVNLQSNGSLTFTAALNFSGTYILQCTNSKGIQETGATVVNVKNVCKPPTLLTLADSVVSSNDYSTKKCHVNVTCVSECGNPVYISNKNHSDLTVSASYHPDLTSPSVTCHCDNGLTKAQTTTNIHNFCQQTMLSYSIFPQHHNIIHLWWIYGLIMLIIAAILGYLWWWKKTHMDSVKTASATHNLKDPVDII</sequence>
<reference evidence="7" key="1">
    <citation type="journal article" date="2024" name="Microbiol. Spectr.">
        <title>Full-genome sequencing of dozens of new DNA viruses found in Spanish bat feces.</title>
        <authorList>
            <person name="Buigues J."/>
            <person name="Vinals A."/>
            <person name="Martinez-Recio R."/>
            <person name="Monros J.S."/>
            <person name="Sanjuan R."/>
            <person name="Cuevas J.M."/>
        </authorList>
    </citation>
    <scope>NUCLEOTIDE SEQUENCE</scope>
    <source>
        <strain evidence="7">MAVG47</strain>
    </source>
</reference>
<dbReference type="InterPro" id="IPR013783">
    <property type="entry name" value="Ig-like_fold"/>
</dbReference>
<feature type="transmembrane region" description="Helical" evidence="5">
    <location>
        <begin position="249"/>
        <end position="271"/>
    </location>
</feature>
<comment type="subcellular location">
    <subcellularLocation>
        <location evidence="1">Membrane</location>
    </subcellularLocation>
</comment>
<dbReference type="SUPFAM" id="SSF48726">
    <property type="entry name" value="Immunoglobulin"/>
    <property type="match status" value="4"/>
</dbReference>
<dbReference type="InterPro" id="IPR007110">
    <property type="entry name" value="Ig-like_dom"/>
</dbReference>
<dbReference type="GO" id="GO:0016020">
    <property type="term" value="C:membrane"/>
    <property type="evidence" value="ECO:0007669"/>
    <property type="project" value="UniProtKB-SubCell"/>
</dbReference>
<feature type="transmembrane region" description="Helical" evidence="5">
    <location>
        <begin position="283"/>
        <end position="302"/>
    </location>
</feature>
<dbReference type="PANTHER" id="PTHR12080:SF48">
    <property type="entry name" value="IMMUNOGLOBULIN SUBTYPE DOMAIN-CONTAINING PROTEIN"/>
    <property type="match status" value="1"/>
</dbReference>
<dbReference type="InterPro" id="IPR015631">
    <property type="entry name" value="CD2/SLAM_rcpt"/>
</dbReference>
<keyword evidence="5" id="KW-1133">Transmembrane helix</keyword>
<keyword evidence="5" id="KW-0812">Transmembrane</keyword>
<proteinExistence type="predicted"/>
<evidence type="ECO:0000256" key="2">
    <source>
        <dbReference type="ARBA" id="ARBA00022729"/>
    </source>
</evidence>
<evidence type="ECO:0000256" key="1">
    <source>
        <dbReference type="ARBA" id="ARBA00004370"/>
    </source>
</evidence>
<name>A0AAU6S554_9ADEN</name>
<feature type="transmembrane region" description="Helical" evidence="5">
    <location>
        <begin position="20"/>
        <end position="38"/>
    </location>
</feature>
<feature type="transmembrane region" description="Helical" evidence="5">
    <location>
        <begin position="189"/>
        <end position="214"/>
    </location>
</feature>
<dbReference type="PROSITE" id="PS50835">
    <property type="entry name" value="IG_LIKE"/>
    <property type="match status" value="1"/>
</dbReference>
<feature type="transmembrane region" description="Helical" evidence="5">
    <location>
        <begin position="676"/>
        <end position="697"/>
    </location>
</feature>
<keyword evidence="3 5" id="KW-0472">Membrane</keyword>
<feature type="transmembrane region" description="Helical" evidence="5">
    <location>
        <begin position="1115"/>
        <end position="1134"/>
    </location>
</feature>
<feature type="transmembrane region" description="Helical" evidence="5">
    <location>
        <begin position="493"/>
        <end position="511"/>
    </location>
</feature>
<evidence type="ECO:0000313" key="7">
    <source>
        <dbReference type="EMBL" id="WZK92847.1"/>
    </source>
</evidence>
<evidence type="ECO:0000259" key="6">
    <source>
        <dbReference type="PROSITE" id="PS50835"/>
    </source>
</evidence>
<dbReference type="PANTHER" id="PTHR12080">
    <property type="entry name" value="SIGNALING LYMPHOCYTIC ACTIVATION MOLECULE"/>
    <property type="match status" value="1"/>
</dbReference>
<reference evidence="7" key="2">
    <citation type="submission" date="2024-02" db="EMBL/GenBank/DDBJ databases">
        <authorList>
            <person name="Buigues J."/>
            <person name="Vinals A."/>
            <person name="Martinez-Recio R."/>
            <person name="S Monros J."/>
            <person name="Sanjuan R."/>
            <person name="Cuevas J.M."/>
        </authorList>
    </citation>
    <scope>NUCLEOTIDE SEQUENCE</scope>
    <source>
        <strain evidence="7">MAVG47</strain>
    </source>
</reference>
<keyword evidence="4" id="KW-0325">Glycoprotein</keyword>
<protein>
    <submittedName>
        <fullName evidence="7">E3 protein</fullName>
    </submittedName>
</protein>